<dbReference type="Gene3D" id="3.40.50.300">
    <property type="entry name" value="P-loop containing nucleotide triphosphate hydrolases"/>
    <property type="match status" value="1"/>
</dbReference>
<evidence type="ECO:0000313" key="2">
    <source>
        <dbReference type="Proteomes" id="UP001152561"/>
    </source>
</evidence>
<dbReference type="AlphaFoldDB" id="A0A9Q1RFA4"/>
<name>A0A9Q1RFA4_9SOLA</name>
<dbReference type="Proteomes" id="UP001152561">
    <property type="component" value="Unassembled WGS sequence"/>
</dbReference>
<dbReference type="InterPro" id="IPR027417">
    <property type="entry name" value="P-loop_NTPase"/>
</dbReference>
<dbReference type="EMBL" id="JAJAGQ010000009">
    <property type="protein sequence ID" value="KAJ8553359.1"/>
    <property type="molecule type" value="Genomic_DNA"/>
</dbReference>
<reference evidence="2" key="1">
    <citation type="journal article" date="2023" name="Proc. Natl. Acad. Sci. U.S.A.">
        <title>Genomic and structural basis for evolution of tropane alkaloid biosynthesis.</title>
        <authorList>
            <person name="Wanga Y.-J."/>
            <person name="Taina T."/>
            <person name="Yua J.-Y."/>
            <person name="Lia J."/>
            <person name="Xua B."/>
            <person name="Chenc J."/>
            <person name="D'Auriad J.C."/>
            <person name="Huanga J.-P."/>
            <person name="Huanga S.-X."/>
        </authorList>
    </citation>
    <scope>NUCLEOTIDE SEQUENCE [LARGE SCALE GENOMIC DNA]</scope>
    <source>
        <strain evidence="2">cv. KIB-2019</strain>
    </source>
</reference>
<gene>
    <name evidence="1" type="ORF">K7X08_024037</name>
</gene>
<keyword evidence="2" id="KW-1185">Reference proteome</keyword>
<evidence type="ECO:0000313" key="1">
    <source>
        <dbReference type="EMBL" id="KAJ8553359.1"/>
    </source>
</evidence>
<dbReference type="OrthoDB" id="1713328at2759"/>
<proteinExistence type="predicted"/>
<comment type="caution">
    <text evidence="1">The sequence shown here is derived from an EMBL/GenBank/DDBJ whole genome shotgun (WGS) entry which is preliminary data.</text>
</comment>
<protein>
    <submittedName>
        <fullName evidence="1">Uncharacterized protein</fullName>
    </submittedName>
</protein>
<accession>A0A9Q1RFA4</accession>
<sequence>MADHGCAGGGYSWMQDNSASCEKLSTNGRKQGPLNAVSPTEQAQVSSVDDLYDFICSGPLINKIGLTPEKVAESIDKCMDRFRGNAGIRDLPLSVETLTALSKLTKEGVKMKIPRYNKSAYNGRGDRVDPSTWPEVEGPLPVGSSFYLEL</sequence>
<organism evidence="1 2">
    <name type="scientific">Anisodus acutangulus</name>
    <dbReference type="NCBI Taxonomy" id="402998"/>
    <lineage>
        <taxon>Eukaryota</taxon>
        <taxon>Viridiplantae</taxon>
        <taxon>Streptophyta</taxon>
        <taxon>Embryophyta</taxon>
        <taxon>Tracheophyta</taxon>
        <taxon>Spermatophyta</taxon>
        <taxon>Magnoliopsida</taxon>
        <taxon>eudicotyledons</taxon>
        <taxon>Gunneridae</taxon>
        <taxon>Pentapetalae</taxon>
        <taxon>asterids</taxon>
        <taxon>lamiids</taxon>
        <taxon>Solanales</taxon>
        <taxon>Solanaceae</taxon>
        <taxon>Solanoideae</taxon>
        <taxon>Hyoscyameae</taxon>
        <taxon>Anisodus</taxon>
    </lineage>
</organism>